<dbReference type="EMBL" id="JAAOCA010000010">
    <property type="protein sequence ID" value="MBD1599011.1"/>
    <property type="molecule type" value="Genomic_DNA"/>
</dbReference>
<feature type="transmembrane region" description="Helical" evidence="1">
    <location>
        <begin position="772"/>
        <end position="792"/>
    </location>
</feature>
<feature type="transmembrane region" description="Helical" evidence="1">
    <location>
        <begin position="829"/>
        <end position="849"/>
    </location>
</feature>
<evidence type="ECO:0000256" key="1">
    <source>
        <dbReference type="SAM" id="Phobius"/>
    </source>
</evidence>
<keyword evidence="1" id="KW-0812">Transmembrane</keyword>
<dbReference type="Proteomes" id="UP000805841">
    <property type="component" value="Unassembled WGS sequence"/>
</dbReference>
<sequence length="1097" mass="121739">MSEFTEEPIEHGVRKRARYDSAEGKSLMLDILREDGGKLSLLLAEHMRSHTQQPRFQPNTLLAVVPLARLPGPAGETPRGALPRPGRLYLFQRGRLWRELLCDGHGNLRDVDVAHWRQQAEAGANADERPSVGTVQHMLLLPVLIQAQHVAEQYRLAYSEQPWTWEYIQWLEADAHRVKARAQSMAPSWWASLVDIGQQCRPSDTSPVVKLCELEHGYRSRDFSTESLLAEPALFTPGLTAVPAEEITQRLHKHLEELAASTETPAPPPLLTVEAGTDVLAEHNLRDNPMRVGLLLDDPLFALRHAAAQARLAEAYLLTLNALIPHRPHGEYAHALYSATVQNPNSPLGKFKKHLDLPKLDDAVFDGERRQARGMLHQQLQRLAELLSDARLIAALGDWQHTRDERLLEPYQLLREVFDTLGKQPEQVDALAQGHEKNPLQEKIATLSERLLAGEHPLTEPWLASPDGSLPQAVQRLVALASETREPNPAHLGLSSLLHVANLDPQATDKALVYKNLHALIGDFMEHFSVAVLTQVHRLMASNATVAIELQRLFAPSLGVLKRLSPSWHGIQLVTASQAEAQNLKILAVNSGNLRNGLTAEERATVTRQNYQYANLLDEQGRRIGSTSPRVAGYDLPNHGRVTLIAAPADHPEVLKYSAWKHALANKLDKASQGPTIPLIAVACAVYNLEAQIVGMKDLLSEKGDGSARFIVGLISAVADLSAGIGNLTKSILDPSKRLVGILASPSMRVPKIFPKWRDNLIRQTGSSKLPLLRLGSGIAMAISSAICLWDAKRAWHQGDQDAALAYGAAAAGGGAWTAYLLGMSINPIVLVAGALLFIGASILAGWLVDSDIEALLKNGPFGSHHGEVGVLDALSGGDARFAHLHNPKVAYQQLLGVLGKPAISAERFVDWWRHAPNHVRKRLDVIDQQRESHREQCLRSSARRFAPDDWVVSVHSPLFSMFDAKGFQLYAREDLAVLPLHGAFNTEHIERREIDEAKLIAYPLDSTTFIYILPNQFPMYSQTSRDRFNKIITHRLKVVGQFWLIMDALNKYALMLPQPSPKAWQPFQRAYLTRPAFHTRHGEAPYWHIETLDFKV</sequence>
<proteinExistence type="predicted"/>
<keyword evidence="1" id="KW-0472">Membrane</keyword>
<dbReference type="RefSeq" id="WP_190419910.1">
    <property type="nucleotide sequence ID" value="NZ_JAAOCA010000010.1"/>
</dbReference>
<keyword evidence="1" id="KW-1133">Transmembrane helix</keyword>
<accession>A0ABR7Z0J4</accession>
<organism evidence="2 3">
    <name type="scientific">Pseudomonas typographi</name>
    <dbReference type="NCBI Taxonomy" id="2715964"/>
    <lineage>
        <taxon>Bacteria</taxon>
        <taxon>Pseudomonadati</taxon>
        <taxon>Pseudomonadota</taxon>
        <taxon>Gammaproteobacteria</taxon>
        <taxon>Pseudomonadales</taxon>
        <taxon>Pseudomonadaceae</taxon>
        <taxon>Pseudomonas</taxon>
    </lineage>
</organism>
<gene>
    <name evidence="2" type="ORF">HAQ05_09865</name>
</gene>
<comment type="caution">
    <text evidence="2">The sequence shown here is derived from an EMBL/GenBank/DDBJ whole genome shotgun (WGS) entry which is preliminary data.</text>
</comment>
<feature type="transmembrane region" description="Helical" evidence="1">
    <location>
        <begin position="804"/>
        <end position="823"/>
    </location>
</feature>
<evidence type="ECO:0000313" key="3">
    <source>
        <dbReference type="Proteomes" id="UP000805841"/>
    </source>
</evidence>
<dbReference type="CDD" id="cd20705">
    <property type="entry name" value="MIX_I"/>
    <property type="match status" value="1"/>
</dbReference>
<protein>
    <submittedName>
        <fullName evidence="2">Uncharacterized protein</fullName>
    </submittedName>
</protein>
<reference evidence="2 3" key="1">
    <citation type="journal article" date="2020" name="Insects">
        <title>Bacteria Belonging to Pseudomonas typographi sp. nov. from the Bark Beetle Ips typographus Have Genomic Potential to Aid in the Host Ecology.</title>
        <authorList>
            <person name="Peral-Aranega E."/>
            <person name="Saati-Santamaria Z."/>
            <person name="Kolarik M."/>
            <person name="Rivas R."/>
            <person name="Garcia-Fraile P."/>
        </authorList>
    </citation>
    <scope>NUCLEOTIDE SEQUENCE [LARGE SCALE GENOMIC DNA]</scope>
    <source>
        <strain evidence="2 3">CA3A</strain>
    </source>
</reference>
<keyword evidence="3" id="KW-1185">Reference proteome</keyword>
<evidence type="ECO:0000313" key="2">
    <source>
        <dbReference type="EMBL" id="MBD1599011.1"/>
    </source>
</evidence>
<name>A0ABR7Z0J4_9PSED</name>